<dbReference type="Proteomes" id="UP000051380">
    <property type="component" value="Unassembled WGS sequence"/>
</dbReference>
<accession>A0A0R3CD96</accession>
<dbReference type="AlphaFoldDB" id="A0A0R3CD96"/>
<comment type="caution">
    <text evidence="1">The sequence shown here is derived from an EMBL/GenBank/DDBJ whole genome shotgun (WGS) entry which is preliminary data.</text>
</comment>
<dbReference type="STRING" id="108015.GA0061099_101078"/>
<dbReference type="EMBL" id="LJYF01000030">
    <property type="protein sequence ID" value="KRP93179.1"/>
    <property type="molecule type" value="Genomic_DNA"/>
</dbReference>
<name>A0A0R3CD96_9BRAD</name>
<sequence>MFPITVPNQFRRIALMRKQEASMLDVRLVTTSLALLVALMSVALGEPVKDQAAPVVQSAPEARPIRVILPAPWEPTKGQAESVQSSK</sequence>
<reference evidence="1 2" key="1">
    <citation type="submission" date="2015-09" db="EMBL/GenBank/DDBJ databases">
        <title>Draft Genome Sequence of the Strain BR 3267 (Bradyrhizobium yuanmingense) recommended as inoculant for cowpea in Brazil.</title>
        <authorList>
            <person name="Simoes-Araujo J.L."/>
            <person name="Zilli J.E."/>
        </authorList>
    </citation>
    <scope>NUCLEOTIDE SEQUENCE [LARGE SCALE GENOMIC DNA]</scope>
    <source>
        <strain evidence="1 2">BR3267</strain>
    </source>
</reference>
<evidence type="ECO:0000313" key="2">
    <source>
        <dbReference type="Proteomes" id="UP000051380"/>
    </source>
</evidence>
<evidence type="ECO:0000313" key="1">
    <source>
        <dbReference type="EMBL" id="KRP93179.1"/>
    </source>
</evidence>
<protein>
    <submittedName>
        <fullName evidence="1">Uncharacterized protein</fullName>
    </submittedName>
</protein>
<gene>
    <name evidence="1" type="ORF">AOQ72_26460</name>
</gene>
<organism evidence="1 2">
    <name type="scientific">Bradyrhizobium yuanmingense</name>
    <dbReference type="NCBI Taxonomy" id="108015"/>
    <lineage>
        <taxon>Bacteria</taxon>
        <taxon>Pseudomonadati</taxon>
        <taxon>Pseudomonadota</taxon>
        <taxon>Alphaproteobacteria</taxon>
        <taxon>Hyphomicrobiales</taxon>
        <taxon>Nitrobacteraceae</taxon>
        <taxon>Bradyrhizobium</taxon>
    </lineage>
</organism>
<proteinExistence type="predicted"/>